<evidence type="ECO:0000256" key="1">
    <source>
        <dbReference type="ARBA" id="ARBA00004651"/>
    </source>
</evidence>
<organism evidence="9 10">
    <name type="scientific">Mucilaginibacter ginsenosidivorans</name>
    <dbReference type="NCBI Taxonomy" id="398053"/>
    <lineage>
        <taxon>Bacteria</taxon>
        <taxon>Pseudomonadati</taxon>
        <taxon>Bacteroidota</taxon>
        <taxon>Sphingobacteriia</taxon>
        <taxon>Sphingobacteriales</taxon>
        <taxon>Sphingobacteriaceae</taxon>
        <taxon>Mucilaginibacter</taxon>
    </lineage>
</organism>
<evidence type="ECO:0000256" key="5">
    <source>
        <dbReference type="ARBA" id="ARBA00023136"/>
    </source>
</evidence>
<feature type="transmembrane region" description="Helical" evidence="6">
    <location>
        <begin position="674"/>
        <end position="699"/>
    </location>
</feature>
<dbReference type="GO" id="GO:0022857">
    <property type="term" value="F:transmembrane transporter activity"/>
    <property type="evidence" value="ECO:0007669"/>
    <property type="project" value="TreeGrafter"/>
</dbReference>
<feature type="transmembrane region" description="Helical" evidence="6">
    <location>
        <begin position="280"/>
        <end position="299"/>
    </location>
</feature>
<dbReference type="GO" id="GO:0005886">
    <property type="term" value="C:plasma membrane"/>
    <property type="evidence" value="ECO:0007669"/>
    <property type="project" value="UniProtKB-SubCell"/>
</dbReference>
<evidence type="ECO:0000259" key="7">
    <source>
        <dbReference type="Pfam" id="PF02687"/>
    </source>
</evidence>
<keyword evidence="2" id="KW-1003">Cell membrane</keyword>
<comment type="subcellular location">
    <subcellularLocation>
        <location evidence="1">Cell membrane</location>
        <topology evidence="1">Multi-pass membrane protein</topology>
    </subcellularLocation>
</comment>
<reference evidence="9 10" key="1">
    <citation type="journal article" date="2017" name="Curr. Microbiol.">
        <title>Mucilaginibacter ginsenosidivorans sp. nov., Isolated from Soil of Ginseng Field.</title>
        <authorList>
            <person name="Kim M.M."/>
            <person name="Siddiqi M.Z."/>
            <person name="Im W.T."/>
        </authorList>
    </citation>
    <scope>NUCLEOTIDE SEQUENCE [LARGE SCALE GENOMIC DNA]</scope>
    <source>
        <strain evidence="9 10">Gsoil 3017</strain>
    </source>
</reference>
<keyword evidence="3 6" id="KW-0812">Transmembrane</keyword>
<evidence type="ECO:0000256" key="6">
    <source>
        <dbReference type="SAM" id="Phobius"/>
    </source>
</evidence>
<feature type="transmembrane region" description="Helical" evidence="6">
    <location>
        <begin position="726"/>
        <end position="746"/>
    </location>
</feature>
<dbReference type="KEGG" id="mgin:FRZ54_16680"/>
<evidence type="ECO:0000256" key="4">
    <source>
        <dbReference type="ARBA" id="ARBA00022989"/>
    </source>
</evidence>
<dbReference type="PANTHER" id="PTHR30572">
    <property type="entry name" value="MEMBRANE COMPONENT OF TRANSPORTER-RELATED"/>
    <property type="match status" value="1"/>
</dbReference>
<evidence type="ECO:0000259" key="8">
    <source>
        <dbReference type="Pfam" id="PF12704"/>
    </source>
</evidence>
<name>A0A5B8UZZ0_9SPHI</name>
<keyword evidence="10" id="KW-1185">Reference proteome</keyword>
<proteinExistence type="predicted"/>
<sequence length="797" mass="88699">MIRNYFKIAFRRLQKNKPYTFVNIIGLTAGIASCLLIGLFIINDLSYDRFNTKADRIVRMTMQYDEGGKQKVALSGTKAGPQLQRTFPQVEAFVRIIDNYRVVKYGSEVFTENRFLYADSSFLKVFSFPLLEGDAGTALNAPNKVLISRTTAKKYFGNADAIGKTIIINDTKEYLVTGVLADAPENSQIKYDFVGSFTSLDVSKTEEWWTANYTTYLLLKDKNQLKGFQAQLNDYMRGVSNNELHLEANSPLLYNLEPLLSVHLYSQLDGLEPNGNINTVYILGVIALLILVIACINYTNLATVQSTMRSAEIGIRKVLGARKGQLFRQFIGESFLITLISLLAGVLIAYVLLPYFNHATGKVLTFHLLIQPLPLMALAALCILIALASGSYPAIVLSSTRLTSILKAGVRLTSSGGIFKKSLIVFQFGVSVCLIIATIIVVQQINYIQKKDLGYDKEHVIVLPMGQKARESYEAIKAQISLLPQVVSVSGANATPTLVQWTDGLKGDFGKGKIDLTIKALPSDIGFIKTMGMKIIAGTDYTESDLKLGDTSNNYKNFRYSFILNESAVKALGLTPQQAIGKQVEKNAPGEIKAVVKDFNFSSMHEPVGPLMLFLDRQWTNYIFIRVHGNDIPQAIASLSQIWKERVPSRPFEYHFLDDYYNKLYVSEQRTATVFSTFATLAILLACMGLFGLAAFTTVQRTREIGIRKVLGANVRSIVMLIANDFMKLTLAAVVLASPLAWYFMHKWLQDFAYRIDIQWWIFVLAGGVSVLIAFITVSFQSIKAALANPVESLRSE</sequence>
<dbReference type="InterPro" id="IPR003838">
    <property type="entry name" value="ABC3_permease_C"/>
</dbReference>
<dbReference type="PANTHER" id="PTHR30572:SF18">
    <property type="entry name" value="ABC-TYPE MACROLIDE FAMILY EXPORT SYSTEM PERMEASE COMPONENT 2"/>
    <property type="match status" value="1"/>
</dbReference>
<dbReference type="RefSeq" id="WP_147032716.1">
    <property type="nucleotide sequence ID" value="NZ_CP042436.1"/>
</dbReference>
<keyword evidence="4 6" id="KW-1133">Transmembrane helix</keyword>
<dbReference type="OrthoDB" id="1451596at2"/>
<dbReference type="InterPro" id="IPR050250">
    <property type="entry name" value="Macrolide_Exporter_MacB"/>
</dbReference>
<feature type="transmembrane region" description="Helical" evidence="6">
    <location>
        <begin position="21"/>
        <end position="42"/>
    </location>
</feature>
<dbReference type="Pfam" id="PF12704">
    <property type="entry name" value="MacB_PCD"/>
    <property type="match status" value="1"/>
</dbReference>
<dbReference type="AlphaFoldDB" id="A0A5B8UZZ0"/>
<evidence type="ECO:0000256" key="3">
    <source>
        <dbReference type="ARBA" id="ARBA00022692"/>
    </source>
</evidence>
<dbReference type="Proteomes" id="UP000321479">
    <property type="component" value="Chromosome"/>
</dbReference>
<evidence type="ECO:0000313" key="10">
    <source>
        <dbReference type="Proteomes" id="UP000321479"/>
    </source>
</evidence>
<feature type="domain" description="MacB-like periplasmic core" evidence="8">
    <location>
        <begin position="20"/>
        <end position="234"/>
    </location>
</feature>
<gene>
    <name evidence="9" type="ORF">FRZ54_16680</name>
</gene>
<dbReference type="InterPro" id="IPR025857">
    <property type="entry name" value="MacB_PCD"/>
</dbReference>
<feature type="domain" description="ABC3 transporter permease C-terminal" evidence="7">
    <location>
        <begin position="285"/>
        <end position="399"/>
    </location>
</feature>
<accession>A0A5B8UZZ0</accession>
<feature type="transmembrane region" description="Helical" evidence="6">
    <location>
        <begin position="330"/>
        <end position="353"/>
    </location>
</feature>
<protein>
    <submittedName>
        <fullName evidence="9">FtsX-like permease family protein</fullName>
    </submittedName>
</protein>
<feature type="domain" description="ABC3 transporter permease C-terminal" evidence="7">
    <location>
        <begin position="677"/>
        <end position="786"/>
    </location>
</feature>
<evidence type="ECO:0000256" key="2">
    <source>
        <dbReference type="ARBA" id="ARBA00022475"/>
    </source>
</evidence>
<dbReference type="PROSITE" id="PS51257">
    <property type="entry name" value="PROKAR_LIPOPROTEIN"/>
    <property type="match status" value="1"/>
</dbReference>
<evidence type="ECO:0000313" key="9">
    <source>
        <dbReference type="EMBL" id="QEC64143.1"/>
    </source>
</evidence>
<feature type="transmembrane region" description="Helical" evidence="6">
    <location>
        <begin position="373"/>
        <end position="397"/>
    </location>
</feature>
<feature type="transmembrane region" description="Helical" evidence="6">
    <location>
        <begin position="758"/>
        <end position="780"/>
    </location>
</feature>
<dbReference type="EMBL" id="CP042436">
    <property type="protein sequence ID" value="QEC64143.1"/>
    <property type="molecule type" value="Genomic_DNA"/>
</dbReference>
<keyword evidence="5 6" id="KW-0472">Membrane</keyword>
<dbReference type="Pfam" id="PF02687">
    <property type="entry name" value="FtsX"/>
    <property type="match status" value="2"/>
</dbReference>
<feature type="transmembrane region" description="Helical" evidence="6">
    <location>
        <begin position="418"/>
        <end position="442"/>
    </location>
</feature>